<dbReference type="AlphaFoldDB" id="A0A1C7M4K9"/>
<accession>A0A1C7M4K9</accession>
<evidence type="ECO:0000256" key="1">
    <source>
        <dbReference type="SAM" id="MobiDB-lite"/>
    </source>
</evidence>
<reference evidence="2 3" key="1">
    <citation type="submission" date="2016-03" db="EMBL/GenBank/DDBJ databases">
        <title>Whole genome sequencing of Grifola frondosa 9006-11.</title>
        <authorList>
            <person name="Min B."/>
            <person name="Park H."/>
            <person name="Kim J.-G."/>
            <person name="Cho H."/>
            <person name="Oh Y.-L."/>
            <person name="Kong W.-S."/>
            <person name="Choi I.-G."/>
        </authorList>
    </citation>
    <scope>NUCLEOTIDE SEQUENCE [LARGE SCALE GENOMIC DNA]</scope>
    <source>
        <strain evidence="2 3">9006-11</strain>
    </source>
</reference>
<organism evidence="2 3">
    <name type="scientific">Grifola frondosa</name>
    <name type="common">Maitake</name>
    <name type="synonym">Polyporus frondosus</name>
    <dbReference type="NCBI Taxonomy" id="5627"/>
    <lineage>
        <taxon>Eukaryota</taxon>
        <taxon>Fungi</taxon>
        <taxon>Dikarya</taxon>
        <taxon>Basidiomycota</taxon>
        <taxon>Agaricomycotina</taxon>
        <taxon>Agaricomycetes</taxon>
        <taxon>Polyporales</taxon>
        <taxon>Grifolaceae</taxon>
        <taxon>Grifola</taxon>
    </lineage>
</organism>
<name>A0A1C7M4K9_GRIFR</name>
<evidence type="ECO:0000313" key="2">
    <source>
        <dbReference type="EMBL" id="OBZ71875.1"/>
    </source>
</evidence>
<dbReference type="Proteomes" id="UP000092993">
    <property type="component" value="Unassembled WGS sequence"/>
</dbReference>
<proteinExistence type="predicted"/>
<keyword evidence="3" id="KW-1185">Reference proteome</keyword>
<feature type="compositionally biased region" description="Polar residues" evidence="1">
    <location>
        <begin position="26"/>
        <end position="36"/>
    </location>
</feature>
<gene>
    <name evidence="2" type="ORF">A0H81_08161</name>
</gene>
<comment type="caution">
    <text evidence="2">The sequence shown here is derived from an EMBL/GenBank/DDBJ whole genome shotgun (WGS) entry which is preliminary data.</text>
</comment>
<sequence length="79" mass="8572">MLDQRGILAKPCDTVLPPLRHEAAQTCATPSSNPHSESLVVPTDAEGEVPVRSLLLQLQAQSKTLRQTQPDELGERTVT</sequence>
<dbReference type="EMBL" id="LUGG01000010">
    <property type="protein sequence ID" value="OBZ71875.1"/>
    <property type="molecule type" value="Genomic_DNA"/>
</dbReference>
<protein>
    <submittedName>
        <fullName evidence="2">Uncharacterized protein</fullName>
    </submittedName>
</protein>
<evidence type="ECO:0000313" key="3">
    <source>
        <dbReference type="Proteomes" id="UP000092993"/>
    </source>
</evidence>
<feature type="region of interest" description="Disordered" evidence="1">
    <location>
        <begin position="26"/>
        <end position="45"/>
    </location>
</feature>